<accession>A0A061IY83</accession>
<dbReference type="EMBL" id="AUPL01005277">
    <property type="protein sequence ID" value="ESL07040.1"/>
    <property type="molecule type" value="Genomic_DNA"/>
</dbReference>
<evidence type="ECO:0000313" key="2">
    <source>
        <dbReference type="Proteomes" id="UP000031737"/>
    </source>
</evidence>
<dbReference type="AlphaFoldDB" id="A0A061IY83"/>
<comment type="caution">
    <text evidence="1">The sequence shown here is derived from an EMBL/GenBank/DDBJ whole genome shotgun (WGS) entry which is preliminary data.</text>
</comment>
<dbReference type="OrthoDB" id="245457at2759"/>
<dbReference type="Proteomes" id="UP000031737">
    <property type="component" value="Unassembled WGS sequence"/>
</dbReference>
<reference evidence="1 2" key="1">
    <citation type="submission" date="2013-07" db="EMBL/GenBank/DDBJ databases">
        <authorList>
            <person name="Stoco P.H."/>
            <person name="Wagner G."/>
            <person name="Gerber A."/>
            <person name="Zaha A."/>
            <person name="Thompson C."/>
            <person name="Bartholomeu D.C."/>
            <person name="Luckemeyer D.D."/>
            <person name="Bahia D."/>
            <person name="Loreto E."/>
            <person name="Prestes E.B."/>
            <person name="Lima F.M."/>
            <person name="Rodrigues-Luiz G."/>
            <person name="Vallejo G.A."/>
            <person name="Filho J.F."/>
            <person name="Monteiro K.M."/>
            <person name="Tyler K.M."/>
            <person name="de Almeida L.G."/>
            <person name="Ortiz M.F."/>
            <person name="Siervo M.A."/>
            <person name="de Moraes M.H."/>
            <person name="Cunha O.L."/>
            <person name="Mendonca-Neto R."/>
            <person name="Silva R."/>
            <person name="Teixeira S.M."/>
            <person name="Murta S.M."/>
            <person name="Sincero T.C."/>
            <person name="Mendes T.A."/>
            <person name="Urmenyi T.P."/>
            <person name="Silva V.G."/>
            <person name="da Rocha W.D."/>
            <person name="Andersson B."/>
            <person name="Romanha A.J."/>
            <person name="Steindel M."/>
            <person name="de Vasconcelos A.T."/>
            <person name="Grisard E.C."/>
        </authorList>
    </citation>
    <scope>NUCLEOTIDE SEQUENCE [LARGE SCALE GENOMIC DNA]</scope>
    <source>
        <strain evidence="1 2">SC58</strain>
    </source>
</reference>
<keyword evidence="2" id="KW-1185">Reference proteome</keyword>
<sequence>MLCLLLPPLSKKKFNYYYFLYLIVRGFFFLLREGRSAGACGKGENSEYNTYYITHLHAMDACGSAGEEAQLRTVQQLLHAFSETPSCVVLLSTARGEMLGVLARQQACMNEILVSLQATREECMRELSAVSQSLADVLHDTINRTAAAMREVQEQISRQHCTYGAASSSEENRIELKKEIADLRQLVLERLHRQNSSGAERKERSSAIDSELAATRAELRDLRVQQHLLLELLDLRKTLLYHGYTGDSAADVRQIRLLDTVARVKLVHQLPSFHVLTTALALSDGGHSCRHPGGVKR</sequence>
<name>A0A061IY83_TRYRA</name>
<gene>
    <name evidence="1" type="ORF">TRSC58_05277</name>
</gene>
<dbReference type="VEuPathDB" id="TriTrypDB:TRSC58_05277"/>
<protein>
    <submittedName>
        <fullName evidence="1">Uncharacterized protein</fullName>
    </submittedName>
</protein>
<organism evidence="1 2">
    <name type="scientific">Trypanosoma rangeli SC58</name>
    <dbReference type="NCBI Taxonomy" id="429131"/>
    <lineage>
        <taxon>Eukaryota</taxon>
        <taxon>Discoba</taxon>
        <taxon>Euglenozoa</taxon>
        <taxon>Kinetoplastea</taxon>
        <taxon>Metakinetoplastina</taxon>
        <taxon>Trypanosomatida</taxon>
        <taxon>Trypanosomatidae</taxon>
        <taxon>Trypanosoma</taxon>
        <taxon>Herpetosoma</taxon>
    </lineage>
</organism>
<proteinExistence type="predicted"/>
<evidence type="ECO:0000313" key="1">
    <source>
        <dbReference type="EMBL" id="ESL07040.1"/>
    </source>
</evidence>